<dbReference type="Gene3D" id="1.20.1070.10">
    <property type="entry name" value="Rhodopsin 7-helix transmembrane proteins"/>
    <property type="match status" value="1"/>
</dbReference>
<dbReference type="PROSITE" id="PS00237">
    <property type="entry name" value="G_PROTEIN_RECEP_F1_1"/>
    <property type="match status" value="1"/>
</dbReference>
<dbReference type="AlphaFoldDB" id="A0A8D8ACN0"/>
<dbReference type="PRINTS" id="PR00237">
    <property type="entry name" value="GPCRRHODOPSN"/>
</dbReference>
<feature type="transmembrane region" description="Helical" evidence="10">
    <location>
        <begin position="279"/>
        <end position="304"/>
    </location>
</feature>
<keyword evidence="7 9" id="KW-0675">Receptor</keyword>
<reference evidence="12" key="1">
    <citation type="submission" date="2021-05" db="EMBL/GenBank/DDBJ databases">
        <authorList>
            <person name="Alioto T."/>
            <person name="Alioto T."/>
            <person name="Gomez Garrido J."/>
        </authorList>
    </citation>
    <scope>NUCLEOTIDE SEQUENCE</scope>
</reference>
<evidence type="ECO:0000256" key="2">
    <source>
        <dbReference type="ARBA" id="ARBA00010663"/>
    </source>
</evidence>
<comment type="similarity">
    <text evidence="2 9">Belongs to the G-protein coupled receptor 1 family.</text>
</comment>
<feature type="transmembrane region" description="Helical" evidence="10">
    <location>
        <begin position="406"/>
        <end position="425"/>
    </location>
</feature>
<dbReference type="PANTHER" id="PTHR24243">
    <property type="entry name" value="G-PROTEIN COUPLED RECEPTOR"/>
    <property type="match status" value="1"/>
</dbReference>
<protein>
    <submittedName>
        <fullName evidence="12">Type-1 angiotensin II receptor</fullName>
    </submittedName>
</protein>
<keyword evidence="5 9" id="KW-0297">G-protein coupled receptor</keyword>
<keyword evidence="4 10" id="KW-1133">Transmembrane helix</keyword>
<evidence type="ECO:0000256" key="8">
    <source>
        <dbReference type="ARBA" id="ARBA00023224"/>
    </source>
</evidence>
<feature type="transmembrane region" description="Helical" evidence="10">
    <location>
        <begin position="147"/>
        <end position="175"/>
    </location>
</feature>
<accession>A0A8D8ACN0</accession>
<organism evidence="12">
    <name type="scientific">Culex pipiens</name>
    <name type="common">House mosquito</name>
    <dbReference type="NCBI Taxonomy" id="7175"/>
    <lineage>
        <taxon>Eukaryota</taxon>
        <taxon>Metazoa</taxon>
        <taxon>Ecdysozoa</taxon>
        <taxon>Arthropoda</taxon>
        <taxon>Hexapoda</taxon>
        <taxon>Insecta</taxon>
        <taxon>Pterygota</taxon>
        <taxon>Neoptera</taxon>
        <taxon>Endopterygota</taxon>
        <taxon>Diptera</taxon>
        <taxon>Nematocera</taxon>
        <taxon>Culicoidea</taxon>
        <taxon>Culicidae</taxon>
        <taxon>Culicinae</taxon>
        <taxon>Culicini</taxon>
        <taxon>Culex</taxon>
        <taxon>Culex</taxon>
    </lineage>
</organism>
<dbReference type="Pfam" id="PF00001">
    <property type="entry name" value="7tm_1"/>
    <property type="match status" value="1"/>
</dbReference>
<evidence type="ECO:0000256" key="5">
    <source>
        <dbReference type="ARBA" id="ARBA00023040"/>
    </source>
</evidence>
<evidence type="ECO:0000256" key="10">
    <source>
        <dbReference type="SAM" id="Phobius"/>
    </source>
</evidence>
<dbReference type="EMBL" id="HBUE01020565">
    <property type="protein sequence ID" value="CAG6452377.1"/>
    <property type="molecule type" value="Transcribed_RNA"/>
</dbReference>
<keyword evidence="6 10" id="KW-0472">Membrane</keyword>
<dbReference type="GO" id="GO:0004930">
    <property type="term" value="F:G protein-coupled receptor activity"/>
    <property type="evidence" value="ECO:0007669"/>
    <property type="project" value="UniProtKB-KW"/>
</dbReference>
<feature type="transmembrane region" description="Helical" evidence="10">
    <location>
        <begin position="226"/>
        <end position="246"/>
    </location>
</feature>
<evidence type="ECO:0000256" key="4">
    <source>
        <dbReference type="ARBA" id="ARBA00022989"/>
    </source>
</evidence>
<dbReference type="SUPFAM" id="SSF81321">
    <property type="entry name" value="Family A G protein-coupled receptor-like"/>
    <property type="match status" value="1"/>
</dbReference>
<dbReference type="InterPro" id="IPR017452">
    <property type="entry name" value="GPCR_Rhodpsn_7TM"/>
</dbReference>
<evidence type="ECO:0000313" key="12">
    <source>
        <dbReference type="EMBL" id="CAG6452377.1"/>
    </source>
</evidence>
<dbReference type="InterPro" id="IPR000276">
    <property type="entry name" value="GPCR_Rhodpsn"/>
</dbReference>
<sequence>MKCDHQRRGVVAGRKGLGFFCCVECTLAGNPLTMDALVTDGFAGVYDRFVRNSSEFCDDSAENLNEYSLKLCTDSDGRFLRVGSNNESYPGSIPDQMSASMEWAYMVADFLTFYYTPILVIVGSIGNILSALVFFNTKLKKLSSSYYLAALGISDTCFLIGLFVTWLSFFGIHIYTREVFCQLFTFSSGLSSFLSVWYVVAFTFERFIVVLYPLKRQSWCTVRRAKLVIVALTVLGALHSAPYIVFAGPQFSERSNATICDVREEYKPEMIIFNYIDTVIVFVVPFTIILVLNSITSFTVWRVAGLRRSMTLIRRKPSSFEIRRQLSMQRGCAHPNGRNNVFKQQLQQQQQQRPAIGRMVNLQMKVTKMLLIVSSVFVCLNLPSYLMRVRAFIETEPSNLTVLVQYYCYLFFITNFGINFVLYCISGQNFRKAVIEMFNRTRQSRLYQEPFSGGTQTEIFRSSGSLMALKRCNTMTNRPTLAPPPSSSSWGREFCDYPTLSRP</sequence>
<feature type="transmembrane region" description="Helical" evidence="10">
    <location>
        <begin position="113"/>
        <end position="135"/>
    </location>
</feature>
<feature type="transmembrane region" description="Helical" evidence="10">
    <location>
        <begin position="369"/>
        <end position="386"/>
    </location>
</feature>
<proteinExistence type="inferred from homology"/>
<evidence type="ECO:0000259" key="11">
    <source>
        <dbReference type="PROSITE" id="PS50262"/>
    </source>
</evidence>
<feature type="transmembrane region" description="Helical" evidence="10">
    <location>
        <begin position="195"/>
        <end position="214"/>
    </location>
</feature>
<evidence type="ECO:0000256" key="1">
    <source>
        <dbReference type="ARBA" id="ARBA00004141"/>
    </source>
</evidence>
<feature type="domain" description="G-protein coupled receptors family 1 profile" evidence="11">
    <location>
        <begin position="126"/>
        <end position="423"/>
    </location>
</feature>
<keyword evidence="8 9" id="KW-0807">Transducer</keyword>
<keyword evidence="3 9" id="KW-0812">Transmembrane</keyword>
<evidence type="ECO:0000256" key="9">
    <source>
        <dbReference type="RuleBase" id="RU000688"/>
    </source>
</evidence>
<dbReference type="GO" id="GO:0005886">
    <property type="term" value="C:plasma membrane"/>
    <property type="evidence" value="ECO:0007669"/>
    <property type="project" value="TreeGrafter"/>
</dbReference>
<dbReference type="CDD" id="cd14978">
    <property type="entry name" value="7tmA_FMRFamide_R-like"/>
    <property type="match status" value="1"/>
</dbReference>
<evidence type="ECO:0000256" key="6">
    <source>
        <dbReference type="ARBA" id="ARBA00023136"/>
    </source>
</evidence>
<name>A0A8D8ACN0_CULPI</name>
<evidence type="ECO:0000256" key="3">
    <source>
        <dbReference type="ARBA" id="ARBA00022692"/>
    </source>
</evidence>
<dbReference type="PANTHER" id="PTHR24243:SF230">
    <property type="entry name" value="G-PROTEIN COUPLED RECEPTORS FAMILY 1 PROFILE DOMAIN-CONTAINING PROTEIN"/>
    <property type="match status" value="1"/>
</dbReference>
<evidence type="ECO:0000256" key="7">
    <source>
        <dbReference type="ARBA" id="ARBA00023170"/>
    </source>
</evidence>
<dbReference type="PROSITE" id="PS50262">
    <property type="entry name" value="G_PROTEIN_RECEP_F1_2"/>
    <property type="match status" value="1"/>
</dbReference>
<comment type="subcellular location">
    <subcellularLocation>
        <location evidence="1">Membrane</location>
        <topology evidence="1">Multi-pass membrane protein</topology>
    </subcellularLocation>
</comment>